<dbReference type="Proteomes" id="UP001234202">
    <property type="component" value="Unassembled WGS sequence"/>
</dbReference>
<dbReference type="EMBL" id="JASBWV010000031">
    <property type="protein sequence ID" value="KAJ9117705.1"/>
    <property type="molecule type" value="Genomic_DNA"/>
</dbReference>
<sequence length="327" mass="36926">MHTLSDDSTDPWRAPEDHPVASSSISNNVNGYSIPISPNNTPRTRRPVPSTPTPSRKGKEKAIQPLTGDDGDDDQGVWSRLTTMDRLNVLATVVDSSGGRDKVLKVCQYAAKSYIWLFLTTRQSLMSRLDSNAGPSPEHISRLSSAASSLSLARKCLRLFGPIPPFNQLVQADPLPPSTFYNCVLAFLTACADDMYCLSKLGLISKRRGLWADKWANRFWLLKSVSELLKLHFKRVVLRALFPRFRKRNHLTTVTPETDIDQWEKEKQEIWTARKLWCDVIHASYNVFRLQTMKEPVQTFTGLAAGLISASQLLRKEEVKLFKAVQR</sequence>
<protein>
    <submittedName>
        <fullName evidence="1">Uncharacterized protein</fullName>
    </submittedName>
</protein>
<evidence type="ECO:0000313" key="1">
    <source>
        <dbReference type="EMBL" id="KAJ9117705.1"/>
    </source>
</evidence>
<proteinExistence type="predicted"/>
<comment type="caution">
    <text evidence="1">The sequence shown here is derived from an EMBL/GenBank/DDBJ whole genome shotgun (WGS) entry which is preliminary data.</text>
</comment>
<organism evidence="1 2">
    <name type="scientific">Naganishia onofrii</name>
    <dbReference type="NCBI Taxonomy" id="1851511"/>
    <lineage>
        <taxon>Eukaryota</taxon>
        <taxon>Fungi</taxon>
        <taxon>Dikarya</taxon>
        <taxon>Basidiomycota</taxon>
        <taxon>Agaricomycotina</taxon>
        <taxon>Tremellomycetes</taxon>
        <taxon>Filobasidiales</taxon>
        <taxon>Filobasidiaceae</taxon>
        <taxon>Naganishia</taxon>
    </lineage>
</organism>
<accession>A0ACC2X2T5</accession>
<evidence type="ECO:0000313" key="2">
    <source>
        <dbReference type="Proteomes" id="UP001234202"/>
    </source>
</evidence>
<name>A0ACC2X2T5_9TREE</name>
<reference evidence="1" key="1">
    <citation type="submission" date="2023-04" db="EMBL/GenBank/DDBJ databases">
        <title>Draft Genome sequencing of Naganishia species isolated from polar environments using Oxford Nanopore Technology.</title>
        <authorList>
            <person name="Leo P."/>
            <person name="Venkateswaran K."/>
        </authorList>
    </citation>
    <scope>NUCLEOTIDE SEQUENCE</scope>
    <source>
        <strain evidence="1">DBVPG 5303</strain>
    </source>
</reference>
<gene>
    <name evidence="1" type="ORF">QFC24_006419</name>
</gene>
<keyword evidence="2" id="KW-1185">Reference proteome</keyword>